<accession>A0A5B7GKB5</accession>
<evidence type="ECO:0000313" key="2">
    <source>
        <dbReference type="EMBL" id="MPC57727.1"/>
    </source>
</evidence>
<evidence type="ECO:0000313" key="3">
    <source>
        <dbReference type="Proteomes" id="UP000324222"/>
    </source>
</evidence>
<dbReference type="AlphaFoldDB" id="A0A5B7GKB5"/>
<dbReference type="EMBL" id="VSRR010015025">
    <property type="protein sequence ID" value="MPC57727.1"/>
    <property type="molecule type" value="Genomic_DNA"/>
</dbReference>
<feature type="region of interest" description="Disordered" evidence="1">
    <location>
        <begin position="70"/>
        <end position="99"/>
    </location>
</feature>
<gene>
    <name evidence="2" type="ORF">E2C01_051713</name>
</gene>
<evidence type="ECO:0000256" key="1">
    <source>
        <dbReference type="SAM" id="MobiDB-lite"/>
    </source>
</evidence>
<reference evidence="2 3" key="1">
    <citation type="submission" date="2019-05" db="EMBL/GenBank/DDBJ databases">
        <title>Another draft genome of Portunus trituberculatus and its Hox gene families provides insights of decapod evolution.</title>
        <authorList>
            <person name="Jeong J.-H."/>
            <person name="Song I."/>
            <person name="Kim S."/>
            <person name="Choi T."/>
            <person name="Kim D."/>
            <person name="Ryu S."/>
            <person name="Kim W."/>
        </authorList>
    </citation>
    <scope>NUCLEOTIDE SEQUENCE [LARGE SCALE GENOMIC DNA]</scope>
    <source>
        <tissue evidence="2">Muscle</tissue>
    </source>
</reference>
<dbReference type="Proteomes" id="UP000324222">
    <property type="component" value="Unassembled WGS sequence"/>
</dbReference>
<comment type="caution">
    <text evidence="2">The sequence shown here is derived from an EMBL/GenBank/DDBJ whole genome shotgun (WGS) entry which is preliminary data.</text>
</comment>
<sequence length="351" mass="38523">MSPVRGQTKWFLRKLPVDQRKHPLKVSPNRGRPVLDGWVSRQGRWFPLPLELTFCVTFFLWENTNLARETSSSGLTKKGDSPPQRPPTAVSCSGSSSEGRISAEYDSLLMMSARSRLHAGLWRTTEMGAGMSSMPSGNCPEGNVKKYGKGVLVRAKDITQARMLQHLPCPSDSMFETVKAHETFNYSKGGVYSQDLYEFPEEEILAMCPSSVQKVRCRQCPRYRLEQDILQLANSQFISLGSAHRDLLYSQKDGTGATSYASLAARSSAESAGSRTTTSRSVGAGGPVHLASRFALLSDDSVESSLSNDENNTDLTNVTHVMDVHLPPVSPKPLRGLTKQHRGSAESIDLA</sequence>
<proteinExistence type="predicted"/>
<protein>
    <submittedName>
        <fullName evidence="2">Uncharacterized protein</fullName>
    </submittedName>
</protein>
<feature type="region of interest" description="Disordered" evidence="1">
    <location>
        <begin position="326"/>
        <end position="351"/>
    </location>
</feature>
<organism evidence="2 3">
    <name type="scientific">Portunus trituberculatus</name>
    <name type="common">Swimming crab</name>
    <name type="synonym">Neptunus trituberculatus</name>
    <dbReference type="NCBI Taxonomy" id="210409"/>
    <lineage>
        <taxon>Eukaryota</taxon>
        <taxon>Metazoa</taxon>
        <taxon>Ecdysozoa</taxon>
        <taxon>Arthropoda</taxon>
        <taxon>Crustacea</taxon>
        <taxon>Multicrustacea</taxon>
        <taxon>Malacostraca</taxon>
        <taxon>Eumalacostraca</taxon>
        <taxon>Eucarida</taxon>
        <taxon>Decapoda</taxon>
        <taxon>Pleocyemata</taxon>
        <taxon>Brachyura</taxon>
        <taxon>Eubrachyura</taxon>
        <taxon>Portunoidea</taxon>
        <taxon>Portunidae</taxon>
        <taxon>Portuninae</taxon>
        <taxon>Portunus</taxon>
    </lineage>
</organism>
<name>A0A5B7GKB5_PORTR</name>
<keyword evidence="3" id="KW-1185">Reference proteome</keyword>